<dbReference type="Gene3D" id="3.40.190.150">
    <property type="entry name" value="Bordetella uptake gene, domain 1"/>
    <property type="match status" value="1"/>
</dbReference>
<dbReference type="PANTHER" id="PTHR42928:SF5">
    <property type="entry name" value="BLR1237 PROTEIN"/>
    <property type="match status" value="1"/>
</dbReference>
<protein>
    <submittedName>
        <fullName evidence="2">BUG/TctC family periplasmic protein</fullName>
    </submittedName>
</protein>
<dbReference type="Gene3D" id="3.40.190.10">
    <property type="entry name" value="Periplasmic binding protein-like II"/>
    <property type="match status" value="1"/>
</dbReference>
<organism evidence="2">
    <name type="scientific">uncultured Rubrobacteraceae bacterium</name>
    <dbReference type="NCBI Taxonomy" id="349277"/>
    <lineage>
        <taxon>Bacteria</taxon>
        <taxon>Bacillati</taxon>
        <taxon>Actinomycetota</taxon>
        <taxon>Rubrobacteria</taxon>
        <taxon>Rubrobacterales</taxon>
        <taxon>Rubrobacteraceae</taxon>
        <taxon>environmental samples</taxon>
    </lineage>
</organism>
<evidence type="ECO:0000313" key="2">
    <source>
        <dbReference type="EMBL" id="CAA9462140.1"/>
    </source>
</evidence>
<dbReference type="InterPro" id="IPR042100">
    <property type="entry name" value="Bug_dom1"/>
</dbReference>
<dbReference type="InterPro" id="IPR005064">
    <property type="entry name" value="BUG"/>
</dbReference>
<dbReference type="AlphaFoldDB" id="A0A6J4R2B7"/>
<proteinExistence type="inferred from homology"/>
<accession>A0A6J4R2B7</accession>
<dbReference type="CDD" id="cd07012">
    <property type="entry name" value="PBP2_Bug_TTT"/>
    <property type="match status" value="1"/>
</dbReference>
<sequence>MVTAIVAVFLLVSCSSGGDKGGKGEGGSAESAEEYPSQEIREIVPYAAGGPTDLAGRGIAAYFEDSLGQPVVVENQEGASATIGTTELVNSEPNGYTLEMATTSPLVLVPLLENLPYDKDDVETICVTIETPAVLAVRQDSEYETAEEFLEAAQANPGTLSVALPGANTPQGVELQRLADEYGVVVTPVPFNGDSEAVAALLGGNVDALFDPAGDVVFDRLESEEFRALAVGSPERVPYLPDVPTLAELGYETLTLSTSTYGLVAPKGTPSDLISELESTCQAALENPETREQIGERYIPEQFIGSEEFRTLLDEAWETYQPILGG</sequence>
<name>A0A6J4R2B7_9ACTN</name>
<dbReference type="Pfam" id="PF03401">
    <property type="entry name" value="TctC"/>
    <property type="match status" value="1"/>
</dbReference>
<evidence type="ECO:0000256" key="1">
    <source>
        <dbReference type="ARBA" id="ARBA00006987"/>
    </source>
</evidence>
<dbReference type="SUPFAM" id="SSF53850">
    <property type="entry name" value="Periplasmic binding protein-like II"/>
    <property type="match status" value="1"/>
</dbReference>
<dbReference type="PANTHER" id="PTHR42928">
    <property type="entry name" value="TRICARBOXYLATE-BINDING PROTEIN"/>
    <property type="match status" value="1"/>
</dbReference>
<dbReference type="PIRSF" id="PIRSF017082">
    <property type="entry name" value="YflP"/>
    <property type="match status" value="1"/>
</dbReference>
<comment type="similarity">
    <text evidence="1">Belongs to the UPF0065 (bug) family.</text>
</comment>
<reference evidence="2" key="1">
    <citation type="submission" date="2020-02" db="EMBL/GenBank/DDBJ databases">
        <authorList>
            <person name="Meier V. D."/>
        </authorList>
    </citation>
    <scope>NUCLEOTIDE SEQUENCE</scope>
    <source>
        <strain evidence="2">AVDCRST_MAG14</strain>
    </source>
</reference>
<gene>
    <name evidence="2" type="ORF">AVDCRST_MAG14-2623</name>
</gene>
<dbReference type="EMBL" id="CADCVG010000110">
    <property type="protein sequence ID" value="CAA9462140.1"/>
    <property type="molecule type" value="Genomic_DNA"/>
</dbReference>